<dbReference type="EMBL" id="AP017928">
    <property type="protein sequence ID" value="BBA34400.1"/>
    <property type="molecule type" value="Genomic_DNA"/>
</dbReference>
<accession>A0A250KRV6</accession>
<evidence type="ECO:0000256" key="1">
    <source>
        <dbReference type="SAM" id="Phobius"/>
    </source>
</evidence>
<keyword evidence="1" id="KW-1133">Transmembrane helix</keyword>
<protein>
    <submittedName>
        <fullName evidence="2">Uncharacterized protein</fullName>
    </submittedName>
</protein>
<feature type="transmembrane region" description="Helical" evidence="1">
    <location>
        <begin position="264"/>
        <end position="285"/>
    </location>
</feature>
<feature type="transmembrane region" description="Helical" evidence="1">
    <location>
        <begin position="136"/>
        <end position="157"/>
    </location>
</feature>
<keyword evidence="1" id="KW-0812">Transmembrane</keyword>
<dbReference type="OrthoDB" id="9788139at2"/>
<proteinExistence type="predicted"/>
<dbReference type="AlphaFoldDB" id="A0A250KRV6"/>
<evidence type="ECO:0000313" key="3">
    <source>
        <dbReference type="Proteomes" id="UP000266313"/>
    </source>
</evidence>
<gene>
    <name evidence="2" type="ORF">sS8_2448</name>
</gene>
<keyword evidence="3" id="KW-1185">Reference proteome</keyword>
<name>A0A250KRV6_9GAMM</name>
<dbReference type="KEGG" id="mmai:sS8_2448"/>
<feature type="transmembrane region" description="Helical" evidence="1">
    <location>
        <begin position="6"/>
        <end position="29"/>
    </location>
</feature>
<feature type="transmembrane region" description="Helical" evidence="1">
    <location>
        <begin position="220"/>
        <end position="244"/>
    </location>
</feature>
<organism evidence="2 3">
    <name type="scientific">Methylocaldum marinum</name>
    <dbReference type="NCBI Taxonomy" id="1432792"/>
    <lineage>
        <taxon>Bacteria</taxon>
        <taxon>Pseudomonadati</taxon>
        <taxon>Pseudomonadota</taxon>
        <taxon>Gammaproteobacteria</taxon>
        <taxon>Methylococcales</taxon>
        <taxon>Methylococcaceae</taxon>
        <taxon>Methylocaldum</taxon>
    </lineage>
</organism>
<evidence type="ECO:0000313" key="2">
    <source>
        <dbReference type="EMBL" id="BBA34400.1"/>
    </source>
</evidence>
<reference evidence="2 3" key="1">
    <citation type="submission" date="2016-12" db="EMBL/GenBank/DDBJ databases">
        <title>Genome sequencing of Methylocaldum marinum.</title>
        <authorList>
            <person name="Takeuchi M."/>
            <person name="Kamagata Y."/>
            <person name="Hiraoka S."/>
            <person name="Oshima K."/>
            <person name="Hattori M."/>
            <person name="Iwasaki W."/>
        </authorList>
    </citation>
    <scope>NUCLEOTIDE SEQUENCE [LARGE SCALE GENOMIC DNA]</scope>
    <source>
        <strain evidence="2 3">S8</strain>
    </source>
</reference>
<keyword evidence="1" id="KW-0472">Membrane</keyword>
<feature type="transmembrane region" description="Helical" evidence="1">
    <location>
        <begin position="305"/>
        <end position="325"/>
    </location>
</feature>
<dbReference type="Proteomes" id="UP000266313">
    <property type="component" value="Chromosome"/>
</dbReference>
<feature type="transmembrane region" description="Helical" evidence="1">
    <location>
        <begin position="195"/>
        <end position="213"/>
    </location>
</feature>
<feature type="transmembrane region" description="Helical" evidence="1">
    <location>
        <begin position="50"/>
        <end position="74"/>
    </location>
</feature>
<sequence length="331" mass="36382">MIMHPAVIANIIAALTVSLMVVYSAYYGMQIYRHWNIESGSELQLTLERRTYLVSTLLSYTFGLQLISLFLYVFTADTLYPLFVGAMCAAGALSVNAFGYPTLILKVGNFLLAGLWLILNHADNQAYDYPLIRKKYLLLAVIAPFIVAETILELAYFLKLDANVITSCCGSLFSSERVEGLGSEIAALPALPTLWAFYISIAAALLSGIYFYLRGKGGYVYSALAVVAFFVSIVAIISCISLYIYELPTHHCPFCIIMEEYNYIGYLLYILLFSAVVAGAGVAVLVPFRGIASLRSAIPSLLRRLALTSIVSYTAFASVVTYRIAISNLIM</sequence>